<evidence type="ECO:0000256" key="1">
    <source>
        <dbReference type="SAM" id="Phobius"/>
    </source>
</evidence>
<evidence type="ECO:0000313" key="2">
    <source>
        <dbReference type="EMBL" id="AAK31603.1"/>
    </source>
</evidence>
<sequence length="145" mass="14393">MSDDLWAAREGDALLHTSVMADILGGVLEVAAYAAITTVGCLAVAGAVFLATGATIATGGVALVLVVGAVVGITAGLTGADLEISSWCESAANWVFPPVIDAFITSGSHNVFINGKKAARAAGKMTAVPVAPSEPAAPKLPGYGR</sequence>
<organism evidence="2">
    <name type="scientific">Pseudomonas synxantha</name>
    <dbReference type="NCBI Taxonomy" id="47883"/>
    <lineage>
        <taxon>Bacteria</taxon>
        <taxon>Pseudomonadati</taxon>
        <taxon>Pseudomonadota</taxon>
        <taxon>Gammaproteobacteria</taxon>
        <taxon>Pseudomonadales</taxon>
        <taxon>Pseudomonadaceae</taxon>
        <taxon>Pseudomonas</taxon>
    </lineage>
</organism>
<feature type="transmembrane region" description="Helical" evidence="1">
    <location>
        <begin position="56"/>
        <end position="77"/>
    </location>
</feature>
<dbReference type="EMBL" id="AY027924">
    <property type="protein sequence ID" value="AAK31603.1"/>
    <property type="molecule type" value="Genomic_DNA"/>
</dbReference>
<feature type="transmembrane region" description="Helical" evidence="1">
    <location>
        <begin position="30"/>
        <end position="50"/>
    </location>
</feature>
<keyword evidence="1" id="KW-1133">Transmembrane helix</keyword>
<keyword evidence="1" id="KW-0812">Transmembrane</keyword>
<dbReference type="AlphaFoldDB" id="Q9AEW4"/>
<name>Q9AEW4_9PSED</name>
<proteinExistence type="predicted"/>
<accession>Q9AEW4</accession>
<keyword evidence="1" id="KW-0472">Membrane</keyword>
<reference evidence="2" key="1">
    <citation type="submission" date="2001-02" db="EMBL/GenBank/DDBJ databases">
        <title>Genetic region involved in the production of a nematode ovicide factor from Pseudomonas synxantha.</title>
        <authorList>
            <person name="Wechter P."/>
        </authorList>
    </citation>
    <scope>NUCLEOTIDE SEQUENCE</scope>
</reference>
<protein>
    <submittedName>
        <fullName evidence="2">Uncharacterized protein</fullName>
    </submittedName>
</protein>